<feature type="non-terminal residue" evidence="1">
    <location>
        <position position="1"/>
    </location>
</feature>
<evidence type="ECO:0008006" key="3">
    <source>
        <dbReference type="Google" id="ProtNLM"/>
    </source>
</evidence>
<dbReference type="InterPro" id="IPR027417">
    <property type="entry name" value="P-loop_NTPase"/>
</dbReference>
<comment type="caution">
    <text evidence="1">The sequence shown here is derived from an EMBL/GenBank/DDBJ whole genome shotgun (WGS) entry which is preliminary data.</text>
</comment>
<sequence length="334" mass="38041">VIFFGDYLQYRPIYDAPLYTDFSLPSKKKSDKLPTEKEIQQRVARSLILQINCVVKLTQQMRTEDIRYLQLLERLRQGQCNYDDYELLLTRVVGQPSVSSLRESPWNKAPILVFRNEVRTQINHKAAIQNAAQLNCAPIVCVAQDTCKGKGIEDPILIKKLLELSDSKTEHLLGLLPLVPGMPVILTQNIAIELGLINSMNEIFRQLVYQADSVSTNALSHIFPNNTQYVHRLLYALIEIIRSKIECNLENLQPKLVSIPIMEQTFRIDISDILPKDKKPKPNWKAMLSIKRRALPLVPAYSITTHKSQGQTLNNVVIDLKLPNETDDIAAVFC</sequence>
<organism evidence="1 2">
    <name type="scientific">Rotaria sordida</name>
    <dbReference type="NCBI Taxonomy" id="392033"/>
    <lineage>
        <taxon>Eukaryota</taxon>
        <taxon>Metazoa</taxon>
        <taxon>Spiralia</taxon>
        <taxon>Gnathifera</taxon>
        <taxon>Rotifera</taxon>
        <taxon>Eurotatoria</taxon>
        <taxon>Bdelloidea</taxon>
        <taxon>Philodinida</taxon>
        <taxon>Philodinidae</taxon>
        <taxon>Rotaria</taxon>
    </lineage>
</organism>
<dbReference type="PANTHER" id="PTHR47642">
    <property type="entry name" value="ATP-DEPENDENT DNA HELICASE"/>
    <property type="match status" value="1"/>
</dbReference>
<name>A0A820D708_9BILA</name>
<dbReference type="Proteomes" id="UP000663823">
    <property type="component" value="Unassembled WGS sequence"/>
</dbReference>
<evidence type="ECO:0000313" key="2">
    <source>
        <dbReference type="Proteomes" id="UP000663823"/>
    </source>
</evidence>
<dbReference type="SUPFAM" id="SSF52540">
    <property type="entry name" value="P-loop containing nucleoside triphosphate hydrolases"/>
    <property type="match status" value="1"/>
</dbReference>
<dbReference type="EMBL" id="CAJOAX010025208">
    <property type="protein sequence ID" value="CAF4221567.1"/>
    <property type="molecule type" value="Genomic_DNA"/>
</dbReference>
<proteinExistence type="predicted"/>
<evidence type="ECO:0000313" key="1">
    <source>
        <dbReference type="EMBL" id="CAF4221567.1"/>
    </source>
</evidence>
<dbReference type="InterPro" id="IPR051055">
    <property type="entry name" value="PIF1_helicase"/>
</dbReference>
<gene>
    <name evidence="1" type="ORF">OTI717_LOCUS39398</name>
</gene>
<accession>A0A820D708</accession>
<reference evidence="1" key="1">
    <citation type="submission" date="2021-02" db="EMBL/GenBank/DDBJ databases">
        <authorList>
            <person name="Nowell W R."/>
        </authorList>
    </citation>
    <scope>NUCLEOTIDE SEQUENCE</scope>
</reference>
<dbReference type="AlphaFoldDB" id="A0A820D708"/>
<protein>
    <recommendedName>
        <fullName evidence="3">ATP-dependent DNA helicase</fullName>
    </recommendedName>
</protein>